<keyword evidence="1" id="KW-0378">Hydrolase</keyword>
<dbReference type="PANTHER" id="PTHR43283:SF11">
    <property type="entry name" value="BETA-LACTAMASE-RELATED DOMAIN-CONTAINING PROTEIN"/>
    <property type="match status" value="1"/>
</dbReference>
<proteinExistence type="predicted"/>
<dbReference type="InterPro" id="IPR012338">
    <property type="entry name" value="Beta-lactam/transpept-like"/>
</dbReference>
<accession>A0A382JFH8</accession>
<feature type="non-terminal residue" evidence="3">
    <location>
        <position position="347"/>
    </location>
</feature>
<sequence>PNDWMTWNNRLTVSPEYFPVNNIPQEIWEEHIDAISGYMGHLTLESILLQEKSTLMLSFLDEMSKYKYKKDKKLTPLIHNGDYHAKIKQKILDVENSYPDLAFPKKVLLKSNQLTLNQKSYAKENPEFIKNLNKICKDWITDKGSPFDMVLAQDGEILFHEAFGSDDYGVFTINTPTEIASITKLFTGILFAQFVDQNIISIDDPVGKYLPDFPVKGPQALTMRHCFTHTSGLYGHGLFDGVHNPWLENTLFQIIKNDTVGTKYKYNGMGFDLAGKVMEVVSGKSIFRLFHEYLYEPLGMENTFHVWDLGYSVQSTAYDLSILAQMVLNKGSYGGKKYFSKETFEKI</sequence>
<dbReference type="InterPro" id="IPR050789">
    <property type="entry name" value="Diverse_Enzym_Activities"/>
</dbReference>
<dbReference type="Gene3D" id="3.40.710.10">
    <property type="entry name" value="DD-peptidase/beta-lactamase superfamily"/>
    <property type="match status" value="1"/>
</dbReference>
<evidence type="ECO:0000259" key="2">
    <source>
        <dbReference type="Pfam" id="PF00144"/>
    </source>
</evidence>
<reference evidence="3" key="1">
    <citation type="submission" date="2018-05" db="EMBL/GenBank/DDBJ databases">
        <authorList>
            <person name="Lanie J.A."/>
            <person name="Ng W.-L."/>
            <person name="Kazmierczak K.M."/>
            <person name="Andrzejewski T.M."/>
            <person name="Davidsen T.M."/>
            <person name="Wayne K.J."/>
            <person name="Tettelin H."/>
            <person name="Glass J.I."/>
            <person name="Rusch D."/>
            <person name="Podicherti R."/>
            <person name="Tsui H.-C.T."/>
            <person name="Winkler M.E."/>
        </authorList>
    </citation>
    <scope>NUCLEOTIDE SEQUENCE</scope>
</reference>
<evidence type="ECO:0000256" key="1">
    <source>
        <dbReference type="ARBA" id="ARBA00022801"/>
    </source>
</evidence>
<evidence type="ECO:0000313" key="3">
    <source>
        <dbReference type="EMBL" id="SVC09431.1"/>
    </source>
</evidence>
<dbReference type="SUPFAM" id="SSF56601">
    <property type="entry name" value="beta-lactamase/transpeptidase-like"/>
    <property type="match status" value="1"/>
</dbReference>
<dbReference type="AlphaFoldDB" id="A0A382JFH8"/>
<feature type="domain" description="Beta-lactamase-related" evidence="2">
    <location>
        <begin position="151"/>
        <end position="304"/>
    </location>
</feature>
<feature type="non-terminal residue" evidence="3">
    <location>
        <position position="1"/>
    </location>
</feature>
<dbReference type="EMBL" id="UINC01073220">
    <property type="protein sequence ID" value="SVC09431.1"/>
    <property type="molecule type" value="Genomic_DNA"/>
</dbReference>
<protein>
    <recommendedName>
        <fullName evidence="2">Beta-lactamase-related domain-containing protein</fullName>
    </recommendedName>
</protein>
<gene>
    <name evidence="3" type="ORF">METZ01_LOCUS262285</name>
</gene>
<dbReference type="PANTHER" id="PTHR43283">
    <property type="entry name" value="BETA-LACTAMASE-RELATED"/>
    <property type="match status" value="1"/>
</dbReference>
<name>A0A382JFH8_9ZZZZ</name>
<dbReference type="InterPro" id="IPR001466">
    <property type="entry name" value="Beta-lactam-related"/>
</dbReference>
<dbReference type="GO" id="GO:0016787">
    <property type="term" value="F:hydrolase activity"/>
    <property type="evidence" value="ECO:0007669"/>
    <property type="project" value="UniProtKB-KW"/>
</dbReference>
<organism evidence="3">
    <name type="scientific">marine metagenome</name>
    <dbReference type="NCBI Taxonomy" id="408172"/>
    <lineage>
        <taxon>unclassified sequences</taxon>
        <taxon>metagenomes</taxon>
        <taxon>ecological metagenomes</taxon>
    </lineage>
</organism>
<dbReference type="Pfam" id="PF00144">
    <property type="entry name" value="Beta-lactamase"/>
    <property type="match status" value="1"/>
</dbReference>